<dbReference type="PROSITE" id="PS51470">
    <property type="entry name" value="FG_GAP"/>
    <property type="match status" value="1"/>
</dbReference>
<dbReference type="InterPro" id="IPR011641">
    <property type="entry name" value="Tyr-kin_ephrin_A/B_rcpt-like"/>
</dbReference>
<comment type="caution">
    <text evidence="5">The sequence shown here is derived from an EMBL/GenBank/DDBJ whole genome shotgun (WGS) entry which is preliminary data.</text>
</comment>
<evidence type="ECO:0000313" key="5">
    <source>
        <dbReference type="EMBL" id="KAG9392215.1"/>
    </source>
</evidence>
<keyword evidence="2" id="KW-1133">Transmembrane helix</keyword>
<keyword evidence="3" id="KW-0732">Signal</keyword>
<feature type="domain" description="Tyrosine-protein kinase ephrin type A/B receptor-like" evidence="4">
    <location>
        <begin position="387"/>
        <end position="417"/>
    </location>
</feature>
<gene>
    <name evidence="5" type="ORF">J8273_5198</name>
</gene>
<dbReference type="PANTHER" id="PTHR46967">
    <property type="entry name" value="INSULIN-LIKE GROWTH FACTOR BINDING PROTEIN,N-TERMINAL"/>
    <property type="match status" value="1"/>
</dbReference>
<keyword evidence="2" id="KW-0472">Membrane</keyword>
<dbReference type="InterPro" id="IPR013519">
    <property type="entry name" value="Int_alpha_beta-p"/>
</dbReference>
<dbReference type="InterPro" id="IPR013517">
    <property type="entry name" value="FG-GAP"/>
</dbReference>
<evidence type="ECO:0000259" key="4">
    <source>
        <dbReference type="Pfam" id="PF07699"/>
    </source>
</evidence>
<evidence type="ECO:0000256" key="3">
    <source>
        <dbReference type="SAM" id="SignalP"/>
    </source>
</evidence>
<dbReference type="SUPFAM" id="SSF57184">
    <property type="entry name" value="Growth factor receptor domain"/>
    <property type="match status" value="2"/>
</dbReference>
<dbReference type="Pfam" id="PF14312">
    <property type="entry name" value="FG-GAP_2"/>
    <property type="match status" value="1"/>
</dbReference>
<dbReference type="InterPro" id="IPR009030">
    <property type="entry name" value="Growth_fac_rcpt_cys_sf"/>
</dbReference>
<feature type="repeat" description="FG-GAP" evidence="1">
    <location>
        <begin position="505"/>
        <end position="559"/>
    </location>
</feature>
<dbReference type="SMART" id="SM01411">
    <property type="entry name" value="Ephrin_rec_like"/>
    <property type="match status" value="5"/>
</dbReference>
<feature type="chain" id="PRO_5035329537" evidence="3">
    <location>
        <begin position="23"/>
        <end position="1554"/>
    </location>
</feature>
<dbReference type="PANTHER" id="PTHR46967:SF2">
    <property type="entry name" value="SUSHI, VON WILLEBRAND FACTOR TYPE A, EGF AND PENTRAXIN DOMAIN-CONTAINING PROTEIN 1-LIKE"/>
    <property type="match status" value="1"/>
</dbReference>
<keyword evidence="2" id="KW-0812">Transmembrane</keyword>
<proteinExistence type="predicted"/>
<name>A0A8J6E8P6_9EUKA</name>
<reference evidence="5" key="1">
    <citation type="submission" date="2021-05" db="EMBL/GenBank/DDBJ databases">
        <title>A free-living protist that lacks canonical eukaryotic 1 DNA replication and segregation systems.</title>
        <authorList>
            <person name="Salas-Leiva D.E."/>
            <person name="Tromer E.C."/>
            <person name="Curtis B.A."/>
            <person name="Jerlstrom-Hultqvist J."/>
            <person name="Kolisko M."/>
            <person name="Yi Z."/>
            <person name="Salas-Leiva J.S."/>
            <person name="Gallot-Lavallee L."/>
            <person name="Kops G.J.P.L."/>
            <person name="Archibald J.M."/>
            <person name="Simpson A.G.B."/>
            <person name="Roger A.J."/>
        </authorList>
    </citation>
    <scope>NUCLEOTIDE SEQUENCE</scope>
    <source>
        <strain evidence="5">BICM</strain>
    </source>
</reference>
<accession>A0A8J6E8P6</accession>
<sequence>MPITSRLATLAVVLLCISAALAYQVLRPFETLGIIDQITSVAVSSDNLFVGFTEANAVLVYAFSDNYEWYHIETITGSGSFGASVAYADGILLIGNPSLGTYGGFHVYAVASNTVTFITDVTDLTMNNRCGDTIAVSSADDTLYALVGCDVLDPDASSALIVLTSDPSDPSEWSYAATANVDGVSQLGKKIAFGSGESPVAVVSGVMMTLTVAFTLDMTSLDTDAGTVELYSINGLNEQAAVVMNMTKLFTVDGVTPQYGSYVPEVANSVDNPFGPGTEAQHSLATAGPWVALTATLPDPANTYYDTAVLLYYYDSDAGHLSYEYEHALAPDVAEDGLTLGVTGLWMTDDRIILMDSTGKRLFAYTLSSCPAGFEADSDQCVPCRAGYYSASTDMHHCLRCPPGTYQPDTGQTECLTATSGFTLGAATVISNCPDHYSSYARLYPADYSTAVSQTLPGSDMIGSTSAESPCVLAAGGFFVLGNYVDDSSLGSVIYFNYATFTSSSTYSILHQTTTGDGFGKSLAATDDYLVIGAHKTDGSSTEQGAVYVYEIGAESIDYYAMIENPAANDQSHFGICVAVSNATVAIGAELDASIYFYELVDGTFTLDNGLTKTGVTIDEFSSMVMNDDFLVYNDGSSLSSSTVTVYSASYSFALSHQYPRSLRPALYGSILVMGSNEADDPVSGATETGEVHVYDLFDGPTTALIAQTLRLEGTRSNTHLGFSVTIDSNRIIAGTPTLSNGAGIFGGYTTWTDDTEGAWTLESQRMATGPALFLGHGMAVLDSFIASYAFDAEDSTKIVLDVTRLGVPPDVCIAADPAQRCPAGSSWDIDSVACIACAEGTFSSSYGGMCHAPAPGFVAQASSGAMSQEPCPFGPYQIPDETRTSCHDNVAGTMSFWDSTTRSCNRSGEYQDEAGQTVCKVNDLGYEPSDTRTSQVMCGSGYYQNETRQDSCKLAGAGHYVSDDGDHIDEQACDGEGEYQDETGQNVCKKASKGYGVAIDRLSVVECSSGKYQDTAGRDICKDCGMDQYSAATGPQTSCDACPTGLSQFVSGTACVLVRSSIAVGLNESSNAVPPLFEVYPADTPYTLAKGSTWDSTGCVIETVDSVQVIRCSQETSAATLAYSLTIAGTKADYSSSVTVVTLGESESFESAYTIASASTTSVTPAFVNSDPSGGAITLSLEDTTPAWVAVSEDGGALVLTPSDSTGSGTHTVAVTAKNTLGAVVTKAITLSFLALDVSTLVPRPTDEPTSVISINGTESNEVMAVSCSMSTYFSKVDSNRAFVVPVANADGTLPAGSYTMTVTMSDGSSTDVALAIDSLAIDPSPPGTVTISESTIDIATDTQIGFCSLEIDSGAFGNILTADVSVDAARGTVSCVAADSVVSASLSTLPFHVVLDPTGSTDAAETLPTVVGIEVPDSATGVKTHFESVGSQYTMTVGNYTGTASTNEGRLVLNIEGQHIPVESSGIVDVKLAYGGAEVYASYFTIDMLSADSGISALSSTAIARMTALGFVVFIAVAAIVAFTLGAVLVSFNAVKVGLVKTLEKKNESPVV</sequence>
<keyword evidence="6" id="KW-1185">Reference proteome</keyword>
<dbReference type="Proteomes" id="UP000717585">
    <property type="component" value="Unassembled WGS sequence"/>
</dbReference>
<protein>
    <submittedName>
        <fullName evidence="5">FG-GAP repeat</fullName>
    </submittedName>
</protein>
<evidence type="ECO:0000256" key="2">
    <source>
        <dbReference type="SAM" id="Phobius"/>
    </source>
</evidence>
<feature type="signal peptide" evidence="3">
    <location>
        <begin position="1"/>
        <end position="22"/>
    </location>
</feature>
<feature type="transmembrane region" description="Helical" evidence="2">
    <location>
        <begin position="1510"/>
        <end position="1537"/>
    </location>
</feature>
<evidence type="ECO:0000313" key="6">
    <source>
        <dbReference type="Proteomes" id="UP000717585"/>
    </source>
</evidence>
<dbReference type="EMBL" id="JAHDYR010000038">
    <property type="protein sequence ID" value="KAG9392215.1"/>
    <property type="molecule type" value="Genomic_DNA"/>
</dbReference>
<dbReference type="Gene3D" id="2.10.50.10">
    <property type="entry name" value="Tumor Necrosis Factor Receptor, subunit A, domain 2"/>
    <property type="match status" value="1"/>
</dbReference>
<dbReference type="Pfam" id="PF07699">
    <property type="entry name" value="Ephrin_rec_like"/>
    <property type="match status" value="1"/>
</dbReference>
<organism evidence="5 6">
    <name type="scientific">Carpediemonas membranifera</name>
    <dbReference type="NCBI Taxonomy" id="201153"/>
    <lineage>
        <taxon>Eukaryota</taxon>
        <taxon>Metamonada</taxon>
        <taxon>Carpediemonas-like organisms</taxon>
        <taxon>Carpediemonas</taxon>
    </lineage>
</organism>
<dbReference type="OrthoDB" id="439917at2759"/>
<evidence type="ECO:0000256" key="1">
    <source>
        <dbReference type="PROSITE-ProRule" id="PRU00803"/>
    </source>
</evidence>